<evidence type="ECO:0000256" key="6">
    <source>
        <dbReference type="ARBA" id="ARBA00023002"/>
    </source>
</evidence>
<dbReference type="GO" id="GO:0046872">
    <property type="term" value="F:metal ion binding"/>
    <property type="evidence" value="ECO:0007669"/>
    <property type="project" value="UniProtKB-KW"/>
</dbReference>
<dbReference type="InterPro" id="IPR048327">
    <property type="entry name" value="Dyp_perox_N"/>
</dbReference>
<protein>
    <submittedName>
        <fullName evidence="11">Deferrochelatase/peroxidase EfeB</fullName>
        <ecNumber evidence="11">1.11.1.-</ecNumber>
    </submittedName>
</protein>
<keyword evidence="6 11" id="KW-0560">Oxidoreductase</keyword>
<keyword evidence="2 11" id="KW-0575">Peroxidase</keyword>
<evidence type="ECO:0000256" key="7">
    <source>
        <dbReference type="ARBA" id="ARBA00023004"/>
    </source>
</evidence>
<name>A0A7W3J649_9MICO</name>
<comment type="caution">
    <text evidence="11">The sequence shown here is derived from an EMBL/GenBank/DDBJ whole genome shotgun (WGS) entry which is preliminary data.</text>
</comment>
<evidence type="ECO:0000256" key="1">
    <source>
        <dbReference type="ARBA" id="ARBA00001970"/>
    </source>
</evidence>
<proteinExistence type="inferred from homology"/>
<keyword evidence="12" id="KW-1185">Reference proteome</keyword>
<accession>A0A7W3J649</accession>
<gene>
    <name evidence="11" type="ORF">FHX71_000887</name>
</gene>
<dbReference type="PROSITE" id="PS51404">
    <property type="entry name" value="DYP_PEROXIDASE"/>
    <property type="match status" value="1"/>
</dbReference>
<dbReference type="NCBIfam" id="TIGR01413">
    <property type="entry name" value="Dyp_perox_fam"/>
    <property type="match status" value="1"/>
</dbReference>
<dbReference type="InterPro" id="IPR006314">
    <property type="entry name" value="Dyp_peroxidase"/>
</dbReference>
<evidence type="ECO:0000256" key="3">
    <source>
        <dbReference type="ARBA" id="ARBA00022617"/>
    </source>
</evidence>
<comment type="similarity">
    <text evidence="8">Belongs to the DyP-type peroxidase family.</text>
</comment>
<dbReference type="Pfam" id="PF04261">
    <property type="entry name" value="Dyp_perox_N"/>
    <property type="match status" value="1"/>
</dbReference>
<dbReference type="SUPFAM" id="SSF54909">
    <property type="entry name" value="Dimeric alpha+beta barrel"/>
    <property type="match status" value="1"/>
</dbReference>
<evidence type="ECO:0000313" key="11">
    <source>
        <dbReference type="EMBL" id="MBA8806945.1"/>
    </source>
</evidence>
<dbReference type="GO" id="GO:0004601">
    <property type="term" value="F:peroxidase activity"/>
    <property type="evidence" value="ECO:0007669"/>
    <property type="project" value="UniProtKB-KW"/>
</dbReference>
<evidence type="ECO:0000259" key="10">
    <source>
        <dbReference type="Pfam" id="PF20628"/>
    </source>
</evidence>
<evidence type="ECO:0000256" key="8">
    <source>
        <dbReference type="ARBA" id="ARBA00025737"/>
    </source>
</evidence>
<dbReference type="AlphaFoldDB" id="A0A7W3J649"/>
<feature type="domain" description="Dyp-type peroxidase N-terminal" evidence="9">
    <location>
        <begin position="1"/>
        <end position="57"/>
    </location>
</feature>
<organism evidence="11 12">
    <name type="scientific">Promicromonospora sukumoe</name>
    <dbReference type="NCBI Taxonomy" id="88382"/>
    <lineage>
        <taxon>Bacteria</taxon>
        <taxon>Bacillati</taxon>
        <taxon>Actinomycetota</taxon>
        <taxon>Actinomycetes</taxon>
        <taxon>Micrococcales</taxon>
        <taxon>Promicromonosporaceae</taxon>
        <taxon>Promicromonospora</taxon>
    </lineage>
</organism>
<dbReference type="GO" id="GO:0005829">
    <property type="term" value="C:cytosol"/>
    <property type="evidence" value="ECO:0007669"/>
    <property type="project" value="TreeGrafter"/>
</dbReference>
<dbReference type="EC" id="1.11.1.-" evidence="11"/>
<evidence type="ECO:0000256" key="2">
    <source>
        <dbReference type="ARBA" id="ARBA00022559"/>
    </source>
</evidence>
<evidence type="ECO:0000256" key="4">
    <source>
        <dbReference type="ARBA" id="ARBA00022723"/>
    </source>
</evidence>
<dbReference type="Proteomes" id="UP000540568">
    <property type="component" value="Unassembled WGS sequence"/>
</dbReference>
<dbReference type="PANTHER" id="PTHR30521:SF4">
    <property type="entry name" value="DEFERROCHELATASE"/>
    <property type="match status" value="1"/>
</dbReference>
<evidence type="ECO:0000256" key="5">
    <source>
        <dbReference type="ARBA" id="ARBA00022729"/>
    </source>
</evidence>
<keyword evidence="7" id="KW-0408">Iron</keyword>
<dbReference type="EMBL" id="JACGWV010000001">
    <property type="protein sequence ID" value="MBA8806945.1"/>
    <property type="molecule type" value="Genomic_DNA"/>
</dbReference>
<dbReference type="Pfam" id="PF20628">
    <property type="entry name" value="Dyp_perox_C"/>
    <property type="match status" value="1"/>
</dbReference>
<comment type="cofactor">
    <cofactor evidence="1">
        <name>heme b</name>
        <dbReference type="ChEBI" id="CHEBI:60344"/>
    </cofactor>
</comment>
<feature type="domain" description="Dyp-type peroxidase C-terminal" evidence="10">
    <location>
        <begin position="84"/>
        <end position="258"/>
    </location>
</feature>
<dbReference type="InterPro" id="IPR011008">
    <property type="entry name" value="Dimeric_a/b-barrel"/>
</dbReference>
<dbReference type="GO" id="GO:0020037">
    <property type="term" value="F:heme binding"/>
    <property type="evidence" value="ECO:0007669"/>
    <property type="project" value="InterPro"/>
</dbReference>
<dbReference type="PANTHER" id="PTHR30521">
    <property type="entry name" value="DEFERROCHELATASE/PEROXIDASE"/>
    <property type="match status" value="1"/>
</dbReference>
<keyword evidence="5" id="KW-0732">Signal</keyword>
<keyword evidence="3" id="KW-0349">Heme</keyword>
<evidence type="ECO:0000313" key="12">
    <source>
        <dbReference type="Proteomes" id="UP000540568"/>
    </source>
</evidence>
<evidence type="ECO:0000259" key="9">
    <source>
        <dbReference type="Pfam" id="PF04261"/>
    </source>
</evidence>
<dbReference type="InterPro" id="IPR048328">
    <property type="entry name" value="Dyp_perox_C"/>
</dbReference>
<sequence>MFDKLGLVDRRPLGLAPMETFAGDILDPARTDADLVVQVDGRSPDGAAETLSSVLRGVDEFDVSWQAVLSREDNQPEHGRALNQNVFGFTEGLANPSTEAEEAIDQTVLVGAGSDEPAWVVGGTYLAVRVLKVSHPLWDAESIELQEQIIGRRRDGTWLDGTSAKNEPDFAGDPDGAVTPLDSHVRLLNPRDGAAPPVMLRRSWTWSTDAASRGAGLFFMAFQADLDEGFRRAQERLAGSRLDRYVLATGGGYFLVPPDRVGEQPWEDALFSSG</sequence>
<reference evidence="11 12" key="1">
    <citation type="submission" date="2020-07" db="EMBL/GenBank/DDBJ databases">
        <title>Sequencing the genomes of 1000 actinobacteria strains.</title>
        <authorList>
            <person name="Klenk H.-P."/>
        </authorList>
    </citation>
    <scope>NUCLEOTIDE SEQUENCE [LARGE SCALE GENOMIC DNA]</scope>
    <source>
        <strain evidence="11 12">DSM 44121</strain>
    </source>
</reference>
<keyword evidence="4" id="KW-0479">Metal-binding</keyword>